<dbReference type="InterPro" id="IPR051162">
    <property type="entry name" value="T4SS_component"/>
</dbReference>
<evidence type="ECO:0000313" key="1">
    <source>
        <dbReference type="EMBL" id="EHI61142.1"/>
    </source>
</evidence>
<protein>
    <recommendedName>
        <fullName evidence="3">Helicase HerA central domain-containing protein</fullName>
    </recommendedName>
</protein>
<dbReference type="PATRIC" id="fig|742737.3.peg.753"/>
<organism evidence="1 2">
    <name type="scientific">Hungatella hathewayi WAL-18680</name>
    <dbReference type="NCBI Taxonomy" id="742737"/>
    <lineage>
        <taxon>Bacteria</taxon>
        <taxon>Bacillati</taxon>
        <taxon>Bacillota</taxon>
        <taxon>Clostridia</taxon>
        <taxon>Lachnospirales</taxon>
        <taxon>Lachnospiraceae</taxon>
        <taxon>Hungatella</taxon>
    </lineage>
</organism>
<comment type="caution">
    <text evidence="1">The sequence shown here is derived from an EMBL/GenBank/DDBJ whole genome shotgun (WGS) entry which is preliminary data.</text>
</comment>
<dbReference type="RefSeq" id="WP_006778743.1">
    <property type="nucleotide sequence ID" value="NZ_CP040506.1"/>
</dbReference>
<dbReference type="SUPFAM" id="SSF52540">
    <property type="entry name" value="P-loop containing nucleoside triphosphate hydrolases"/>
    <property type="match status" value="1"/>
</dbReference>
<proteinExistence type="predicted"/>
<evidence type="ECO:0000313" key="2">
    <source>
        <dbReference type="Proteomes" id="UP000005384"/>
    </source>
</evidence>
<dbReference type="HOGENOM" id="CLU_323088_0_0_9"/>
<keyword evidence="2" id="KW-1185">Reference proteome</keyword>
<dbReference type="Gene3D" id="3.40.50.300">
    <property type="entry name" value="P-loop containing nucleotide triphosphate hydrolases"/>
    <property type="match status" value="2"/>
</dbReference>
<accession>G5IBH9</accession>
<dbReference type="EMBL" id="ADLN01000006">
    <property type="protein sequence ID" value="EHI61142.1"/>
    <property type="molecule type" value="Genomic_DNA"/>
</dbReference>
<dbReference type="Proteomes" id="UP000005384">
    <property type="component" value="Unassembled WGS sequence"/>
</dbReference>
<gene>
    <name evidence="1" type="ORF">HMPREF9473_00757</name>
</gene>
<evidence type="ECO:0008006" key="3">
    <source>
        <dbReference type="Google" id="ProtNLM"/>
    </source>
</evidence>
<dbReference type="AlphaFoldDB" id="G5IBH9"/>
<dbReference type="PANTHER" id="PTHR30121">
    <property type="entry name" value="UNCHARACTERIZED PROTEIN YJGR-RELATED"/>
    <property type="match status" value="1"/>
</dbReference>
<name>G5IBH9_9FIRM</name>
<reference evidence="1 2" key="1">
    <citation type="submission" date="2011-08" db="EMBL/GenBank/DDBJ databases">
        <title>The Genome Sequence of Clostridium hathewayi WAL-18680.</title>
        <authorList>
            <consortium name="The Broad Institute Genome Sequencing Platform"/>
            <person name="Earl A."/>
            <person name="Ward D."/>
            <person name="Feldgarden M."/>
            <person name="Gevers D."/>
            <person name="Finegold S.M."/>
            <person name="Summanen P.H."/>
            <person name="Molitoris D.R."/>
            <person name="Song M."/>
            <person name="Daigneault M."/>
            <person name="Allen-Vercoe E."/>
            <person name="Young S.K."/>
            <person name="Zeng Q."/>
            <person name="Gargeya S."/>
            <person name="Fitzgerald M."/>
            <person name="Haas B."/>
            <person name="Abouelleil A."/>
            <person name="Alvarado L."/>
            <person name="Arachchi H.M."/>
            <person name="Berlin A."/>
            <person name="Brown A."/>
            <person name="Chapman S.B."/>
            <person name="Chen Z."/>
            <person name="Dunbar C."/>
            <person name="Freedman E."/>
            <person name="Gearin G."/>
            <person name="Gellesch M."/>
            <person name="Goldberg J."/>
            <person name="Griggs A."/>
            <person name="Gujja S."/>
            <person name="Heiman D."/>
            <person name="Howarth C."/>
            <person name="Larson L."/>
            <person name="Lui A."/>
            <person name="MacDonald P.J.P."/>
            <person name="Montmayeur A."/>
            <person name="Murphy C."/>
            <person name="Neiman D."/>
            <person name="Pearson M."/>
            <person name="Priest M."/>
            <person name="Roberts A."/>
            <person name="Saif S."/>
            <person name="Shea T."/>
            <person name="Shenoy N."/>
            <person name="Sisk P."/>
            <person name="Stolte C."/>
            <person name="Sykes S."/>
            <person name="Wortman J."/>
            <person name="Nusbaum C."/>
            <person name="Birren B."/>
        </authorList>
    </citation>
    <scope>NUCLEOTIDE SEQUENCE [LARGE SCALE GENOMIC DNA]</scope>
    <source>
        <strain evidence="1 2">WAL-18680</strain>
    </source>
</reference>
<dbReference type="OrthoDB" id="9806951at2"/>
<dbReference type="InterPro" id="IPR027417">
    <property type="entry name" value="P-loop_NTPase"/>
</dbReference>
<sequence>MDNIVTLGNGMFVGCRVAEVTAIPYFELINKNLERANEENQLFFTQVLNSFHRKSRDGMSSLDLMFSSVEVNNQTYNAQLKMHLILRQMGTSVSEIEMQLDALENSLKNDFTDKFFEMDFFHDKEEMLNFEEHLKQINVSTVTSIAKKEDATVSMLTQEGYIYHTYIPTPAENCNTSAITNVLTQYPQSAVLLQIIPTRYNQSEVMGIEQISKLLQYYAANMMRQMMRPDRISQNLMQAYQTYLEEEKESLFYFNFLVCSSKYCAFDISNKLVDALEDSSKINGSSYEAVSLPLNHIDLAGLYPVLPWQISNILIFGERNPVIWNLPRKPEIFIRFKQLISTRELRAVFKIPIDDGKTIGIASKKVLINRDKLNDSIIAPDNFKVGIIKNAARNGFYDGAHAGIPLNQFTKHGLIVGMPGSGKTNFSLGLLLQFYQDFGIPFLAIEPTKTEYRSLIDAIPEMQIFTPGKNDVSPFVINPFRPPKGVTVESYTPSLAAAFKASFSMPNPLPDIFLSAINDCYTEYGWKKNSTLDDPDIELFGMYEFIKVFKKNIEHSNYKGETRANIESAGIVRLVSLIEQNSNIYDTVHTIPIEDLLRNPTVVELNAINNKEQKSLIMALLLILFCVYTKNNVSGDGKLKNILLIDEAHVLLGKGRGITVDGADSQGSTVETLEDLIKEIRAYGTGIIVADQSPTSVGREIVANTDVKVIFKLIEKDNKDIVSMATNMSDLNYELLGRLGVGEALLHYGKLDNHLQINTYNVHEKADIRDVILDQEIKAAVHYWDNHKELLMAHRECSGNCFCENECDLTVRTNADFVATKLINEKLYKLDTKEEFLKFLVTMNSDIKNIVDHFGTITLTKKLVNCTKIKFLRKAMIKKDFGVSKEDYDRILRHPNFLLQK</sequence>
<dbReference type="PANTHER" id="PTHR30121:SF6">
    <property type="entry name" value="SLR6007 PROTEIN"/>
    <property type="match status" value="1"/>
</dbReference>